<feature type="transmembrane region" description="Helical" evidence="11">
    <location>
        <begin position="12"/>
        <end position="30"/>
    </location>
</feature>
<evidence type="ECO:0000256" key="6">
    <source>
        <dbReference type="ARBA" id="ARBA00022729"/>
    </source>
</evidence>
<evidence type="ECO:0000256" key="10">
    <source>
        <dbReference type="ARBA" id="ARBA00038043"/>
    </source>
</evidence>
<dbReference type="GO" id="GO:0004672">
    <property type="term" value="F:protein kinase activity"/>
    <property type="evidence" value="ECO:0007669"/>
    <property type="project" value="InterPro"/>
</dbReference>
<evidence type="ECO:0000313" key="13">
    <source>
        <dbReference type="EMBL" id="OAY45586.1"/>
    </source>
</evidence>
<organism evidence="13 14">
    <name type="scientific">Manihot esculenta</name>
    <name type="common">Cassava</name>
    <name type="synonym">Jatropha manihot</name>
    <dbReference type="NCBI Taxonomy" id="3983"/>
    <lineage>
        <taxon>Eukaryota</taxon>
        <taxon>Viridiplantae</taxon>
        <taxon>Streptophyta</taxon>
        <taxon>Embryophyta</taxon>
        <taxon>Tracheophyta</taxon>
        <taxon>Spermatophyta</taxon>
        <taxon>Magnoliopsida</taxon>
        <taxon>eudicotyledons</taxon>
        <taxon>Gunneridae</taxon>
        <taxon>Pentapetalae</taxon>
        <taxon>rosids</taxon>
        <taxon>fabids</taxon>
        <taxon>Malpighiales</taxon>
        <taxon>Euphorbiaceae</taxon>
        <taxon>Crotonoideae</taxon>
        <taxon>Manihoteae</taxon>
        <taxon>Manihot</taxon>
    </lineage>
</organism>
<dbReference type="Pfam" id="PF00560">
    <property type="entry name" value="LRR_1"/>
    <property type="match status" value="3"/>
</dbReference>
<dbReference type="InterPro" id="IPR001245">
    <property type="entry name" value="Ser-Thr/Tyr_kinase_cat_dom"/>
</dbReference>
<evidence type="ECO:0000256" key="4">
    <source>
        <dbReference type="ARBA" id="ARBA00022614"/>
    </source>
</evidence>
<keyword evidence="7" id="KW-0677">Repeat</keyword>
<dbReference type="InterPro" id="IPR013210">
    <property type="entry name" value="LRR_N_plant-typ"/>
</dbReference>
<name>A0A2C9VJC6_MANES</name>
<dbReference type="SUPFAM" id="SSF56112">
    <property type="entry name" value="Protein kinase-like (PK-like)"/>
    <property type="match status" value="1"/>
</dbReference>
<evidence type="ECO:0000256" key="2">
    <source>
        <dbReference type="ARBA" id="ARBA00004370"/>
    </source>
</evidence>
<dbReference type="Gene3D" id="3.30.200.20">
    <property type="entry name" value="Phosphorylase Kinase, domain 1"/>
    <property type="match status" value="1"/>
</dbReference>
<evidence type="ECO:0000256" key="8">
    <source>
        <dbReference type="ARBA" id="ARBA00022989"/>
    </source>
</evidence>
<protein>
    <recommendedName>
        <fullName evidence="12">Protein kinase domain-containing protein</fullName>
    </recommendedName>
</protein>
<keyword evidence="14" id="KW-1185">Reference proteome</keyword>
<dbReference type="EMBL" id="CM004393">
    <property type="protein sequence ID" value="OAY45586.1"/>
    <property type="molecule type" value="Genomic_DNA"/>
</dbReference>
<feature type="domain" description="Protein kinase" evidence="12">
    <location>
        <begin position="328"/>
        <end position="596"/>
    </location>
</feature>
<gene>
    <name evidence="13" type="ORF">MANES_07G073900v8</name>
</gene>
<sequence>MELENTKLHPIFLHTFICSLLGILTATMGTESDISCLKSIKASLEDPYGYLKSSWYFSNYTQGFICSFTGVDCWHDDEDRVLNLRLSDMGLRGRFPQGIENCTSLTGLDLSNNELEGPIPSDISKKLPFVTSLDLSFNKFSGEIPSSIAGCYHLNVLKLDHNRLTGHIPQELGWLSRIKTFSVSDNQLSGSVPVFLNPTVSADVYANNIGLCGGPLQRCPDNSRKFNWRFDYSFKSGFAIGYAVSLISALVIYASYCVPWVYMGKKNGMITIPELVKLMLIRKNEKPELDQLGSLSTMEFLLEKEVSTSETFVTRMSSVDLCNATENFSKHNIIGVGLTGIMYKASLLNGWSLAVKKLYISEQTEEQFISELKTLGRLRHDNLIPLIGFCKEQKTRFLVYKYVSNGNLFDWLHSEGDKKKILKWPLRIRIAAGVAKGLAWLHHCCSFRVAHLNISSKSVLLDKNFEPKLSNFGMSSFINPNEVNSSSRGFIMDVEFWEECFLKEDVFNFGNLLLELITGKMGIALSSCYGSLDEWLRDLSCSSPSVSDSIDEVVKGQGHDHEIFQCLKIACDCVQRFPEKRPTMLDVYMKISNIYS</sequence>
<evidence type="ECO:0000259" key="12">
    <source>
        <dbReference type="PROSITE" id="PS50011"/>
    </source>
</evidence>
<evidence type="ECO:0000256" key="9">
    <source>
        <dbReference type="ARBA" id="ARBA00023136"/>
    </source>
</evidence>
<comment type="subcellular location">
    <subcellularLocation>
        <location evidence="2">Membrane</location>
    </subcellularLocation>
    <subcellularLocation>
        <location evidence="1">Secreted</location>
        <location evidence="1">Cell wall</location>
    </subcellularLocation>
</comment>
<dbReference type="OrthoDB" id="2151624at2759"/>
<keyword evidence="8 11" id="KW-1133">Transmembrane helix</keyword>
<dbReference type="Pfam" id="PF08263">
    <property type="entry name" value="LRRNT_2"/>
    <property type="match status" value="1"/>
</dbReference>
<dbReference type="SUPFAM" id="SSF52058">
    <property type="entry name" value="L domain-like"/>
    <property type="match status" value="1"/>
</dbReference>
<reference evidence="14" key="1">
    <citation type="journal article" date="2016" name="Nat. Biotechnol.">
        <title>Sequencing wild and cultivated cassava and related species reveals extensive interspecific hybridization and genetic diversity.</title>
        <authorList>
            <person name="Bredeson J.V."/>
            <person name="Lyons J.B."/>
            <person name="Prochnik S.E."/>
            <person name="Wu G.A."/>
            <person name="Ha C.M."/>
            <person name="Edsinger-Gonzales E."/>
            <person name="Grimwood J."/>
            <person name="Schmutz J."/>
            <person name="Rabbi I.Y."/>
            <person name="Egesi C."/>
            <person name="Nauluvula P."/>
            <person name="Lebot V."/>
            <person name="Ndunguru J."/>
            <person name="Mkamilo G."/>
            <person name="Bart R.S."/>
            <person name="Setter T.L."/>
            <person name="Gleadow R.M."/>
            <person name="Kulakow P."/>
            <person name="Ferguson M.E."/>
            <person name="Rounsley S."/>
            <person name="Rokhsar D.S."/>
        </authorList>
    </citation>
    <scope>NUCLEOTIDE SEQUENCE [LARGE SCALE GENOMIC DNA]</scope>
    <source>
        <strain evidence="14">cv. AM560-2</strain>
    </source>
</reference>
<dbReference type="InterPro" id="IPR001611">
    <property type="entry name" value="Leu-rich_rpt"/>
</dbReference>
<dbReference type="OMA" id="DVYCLKS"/>
<evidence type="ECO:0000256" key="3">
    <source>
        <dbReference type="ARBA" id="ARBA00022512"/>
    </source>
</evidence>
<evidence type="ECO:0000313" key="14">
    <source>
        <dbReference type="Proteomes" id="UP000091857"/>
    </source>
</evidence>
<comment type="similarity">
    <text evidence="10">Belongs to the polygalacturonase-inhibiting protein family.</text>
</comment>
<dbReference type="InterPro" id="IPR032675">
    <property type="entry name" value="LRR_dom_sf"/>
</dbReference>
<keyword evidence="3" id="KW-0964">Secreted</keyword>
<dbReference type="Gene3D" id="1.10.510.10">
    <property type="entry name" value="Transferase(Phosphotransferase) domain 1"/>
    <property type="match status" value="1"/>
</dbReference>
<keyword evidence="9 11" id="KW-0472">Membrane</keyword>
<evidence type="ECO:0000256" key="1">
    <source>
        <dbReference type="ARBA" id="ARBA00004191"/>
    </source>
</evidence>
<accession>A0A2C9VJC6</accession>
<evidence type="ECO:0000256" key="5">
    <source>
        <dbReference type="ARBA" id="ARBA00022692"/>
    </source>
</evidence>
<dbReference type="PANTHER" id="PTHR48007">
    <property type="entry name" value="LEUCINE-RICH REPEAT RECEPTOR-LIKE PROTEIN KINASE PXC1"/>
    <property type="match status" value="1"/>
</dbReference>
<dbReference type="InterPro" id="IPR000719">
    <property type="entry name" value="Prot_kinase_dom"/>
</dbReference>
<comment type="caution">
    <text evidence="13">The sequence shown here is derived from an EMBL/GenBank/DDBJ whole genome shotgun (WGS) entry which is preliminary data.</text>
</comment>
<dbReference type="Pfam" id="PF07714">
    <property type="entry name" value="PK_Tyr_Ser-Thr"/>
    <property type="match status" value="1"/>
</dbReference>
<dbReference type="FunFam" id="3.80.10.10:FF:000400">
    <property type="entry name" value="Nuclear pore complex protein NUP107"/>
    <property type="match status" value="1"/>
</dbReference>
<dbReference type="PANTHER" id="PTHR48007:SF86">
    <property type="entry name" value="(WILD MALAYSIAN BANANA) HYPOTHETICAL PROTEIN"/>
    <property type="match status" value="1"/>
</dbReference>
<dbReference type="Gramene" id="Manes.07G073900.1.v8.1">
    <property type="protein sequence ID" value="Manes.07G073900.1.v8.1.CDS"/>
    <property type="gene ID" value="Manes.07G073900.v8.1"/>
</dbReference>
<evidence type="ECO:0000256" key="11">
    <source>
        <dbReference type="SAM" id="Phobius"/>
    </source>
</evidence>
<keyword evidence="6" id="KW-0732">Signal</keyword>
<dbReference type="AlphaFoldDB" id="A0A2C9VJC6"/>
<dbReference type="InterPro" id="IPR046959">
    <property type="entry name" value="PRK1-6/SRF4-like"/>
</dbReference>
<keyword evidence="5 11" id="KW-0812">Transmembrane</keyword>
<dbReference type="Proteomes" id="UP000091857">
    <property type="component" value="Chromosome 7"/>
</dbReference>
<dbReference type="GO" id="GO:0016020">
    <property type="term" value="C:membrane"/>
    <property type="evidence" value="ECO:0007669"/>
    <property type="project" value="UniProtKB-SubCell"/>
</dbReference>
<dbReference type="Gene3D" id="3.80.10.10">
    <property type="entry name" value="Ribonuclease Inhibitor"/>
    <property type="match status" value="1"/>
</dbReference>
<keyword evidence="3" id="KW-0134">Cell wall</keyword>
<dbReference type="GO" id="GO:0005524">
    <property type="term" value="F:ATP binding"/>
    <property type="evidence" value="ECO:0007669"/>
    <property type="project" value="InterPro"/>
</dbReference>
<keyword evidence="4" id="KW-0433">Leucine-rich repeat</keyword>
<dbReference type="InterPro" id="IPR011009">
    <property type="entry name" value="Kinase-like_dom_sf"/>
</dbReference>
<proteinExistence type="inferred from homology"/>
<dbReference type="PROSITE" id="PS50011">
    <property type="entry name" value="PROTEIN_KINASE_DOM"/>
    <property type="match status" value="1"/>
</dbReference>
<evidence type="ECO:0000256" key="7">
    <source>
        <dbReference type="ARBA" id="ARBA00022737"/>
    </source>
</evidence>
<feature type="transmembrane region" description="Helical" evidence="11">
    <location>
        <begin position="239"/>
        <end position="262"/>
    </location>
</feature>